<dbReference type="InterPro" id="IPR055178">
    <property type="entry name" value="RsdA/BaiN/AoA(So)-like_dom"/>
</dbReference>
<evidence type="ECO:0000313" key="6">
    <source>
        <dbReference type="EMBL" id="HGK27583.1"/>
    </source>
</evidence>
<dbReference type="InterPro" id="IPR036188">
    <property type="entry name" value="FAD/NAD-bd_sf"/>
</dbReference>
<feature type="domain" description="RsdA/BaiN/AoA(So)-like insert" evidence="5">
    <location>
        <begin position="194"/>
        <end position="347"/>
    </location>
</feature>
<organism evidence="6">
    <name type="scientific">candidate division WOR-3 bacterium</name>
    <dbReference type="NCBI Taxonomy" id="2052148"/>
    <lineage>
        <taxon>Bacteria</taxon>
        <taxon>Bacteria division WOR-3</taxon>
    </lineage>
</organism>
<evidence type="ECO:0000259" key="4">
    <source>
        <dbReference type="Pfam" id="PF03486"/>
    </source>
</evidence>
<dbReference type="PRINTS" id="PR00411">
    <property type="entry name" value="PNDRDTASEI"/>
</dbReference>
<keyword evidence="3" id="KW-0274">FAD</keyword>
<dbReference type="NCBIfam" id="TIGR00275">
    <property type="entry name" value="aminoacetone oxidase family FAD-binding enzyme"/>
    <property type="match status" value="1"/>
</dbReference>
<dbReference type="InterPro" id="IPR057661">
    <property type="entry name" value="RsdA/BaiN/AoA(So)_Rossmann"/>
</dbReference>
<keyword evidence="2" id="KW-0285">Flavoprotein</keyword>
<dbReference type="Gene3D" id="2.40.30.10">
    <property type="entry name" value="Translation factors"/>
    <property type="match status" value="1"/>
</dbReference>
<sequence length="408" mass="43266">MRVIVVGGGAAGLACAVAAGQLGLDVLVLEKTDRCGHKLALTGGRKGNYTHAEAPRAMAARFGCEARVILPLLRRFPYQRIVEFFRRLGIRPRIDADGCVWPEHSDAAGLRDVLLTAIRRNRGEVRTGSRVVGLESGWRVRLAGGSLPADAVCLATGGASFPQTGSTGDGLRLAAELGIRTVPWFAALASLRTRVDLSGLAGITQPRVAMTLLDEGREVGAARGHFIFAHGYVSGSSVLNLSGRAAPGLAGGRRVVLRVDWLPEMSADALRQEFGRLRRSRPRAQLATVATAFVARKLAVKLAALADVGPDTTVAVLTRDEEQRFCSILKGTELEIVGAEPLERATVTGGGVSLDEVDLTTMAARRFPGLYLCGELLDVWAETGGYNLHFAWATGIAAAEAIAGRELS</sequence>
<protein>
    <submittedName>
        <fullName evidence="6">Aminoacetone oxidase family FAD-binding enzyme</fullName>
    </submittedName>
</protein>
<evidence type="ECO:0000256" key="3">
    <source>
        <dbReference type="ARBA" id="ARBA00022827"/>
    </source>
</evidence>
<evidence type="ECO:0000256" key="2">
    <source>
        <dbReference type="ARBA" id="ARBA00022630"/>
    </source>
</evidence>
<proteinExistence type="predicted"/>
<dbReference type="PROSITE" id="PS51257">
    <property type="entry name" value="PROKAR_LIPOPROTEIN"/>
    <property type="match status" value="1"/>
</dbReference>
<comment type="cofactor">
    <cofactor evidence="1">
        <name>FAD</name>
        <dbReference type="ChEBI" id="CHEBI:57692"/>
    </cofactor>
</comment>
<dbReference type="EMBL" id="DSUT01000023">
    <property type="protein sequence ID" value="HGK27583.1"/>
    <property type="molecule type" value="Genomic_DNA"/>
</dbReference>
<feature type="domain" description="RsdA/BaiN/AoA(So)-like Rossmann fold-like" evidence="4">
    <location>
        <begin position="2"/>
        <end position="400"/>
    </location>
</feature>
<dbReference type="SUPFAM" id="SSF51905">
    <property type="entry name" value="FAD/NAD(P)-binding domain"/>
    <property type="match status" value="1"/>
</dbReference>
<reference evidence="6" key="1">
    <citation type="journal article" date="2020" name="mSystems">
        <title>Genome- and Community-Level Interaction Insights into Carbon Utilization and Element Cycling Functions of Hydrothermarchaeota in Hydrothermal Sediment.</title>
        <authorList>
            <person name="Zhou Z."/>
            <person name="Liu Y."/>
            <person name="Xu W."/>
            <person name="Pan J."/>
            <person name="Luo Z.H."/>
            <person name="Li M."/>
        </authorList>
    </citation>
    <scope>NUCLEOTIDE SEQUENCE [LARGE SCALE GENOMIC DNA]</scope>
    <source>
        <strain evidence="6">SpSt-488</strain>
    </source>
</reference>
<dbReference type="Gene3D" id="3.50.50.60">
    <property type="entry name" value="FAD/NAD(P)-binding domain"/>
    <property type="match status" value="1"/>
</dbReference>
<dbReference type="Gene3D" id="1.10.8.260">
    <property type="entry name" value="HI0933 insert domain-like"/>
    <property type="match status" value="1"/>
</dbReference>
<dbReference type="PANTHER" id="PTHR42887">
    <property type="entry name" value="OS12G0638800 PROTEIN"/>
    <property type="match status" value="1"/>
</dbReference>
<dbReference type="PANTHER" id="PTHR42887:SF2">
    <property type="entry name" value="OS12G0638800 PROTEIN"/>
    <property type="match status" value="1"/>
</dbReference>
<evidence type="ECO:0000256" key="1">
    <source>
        <dbReference type="ARBA" id="ARBA00001974"/>
    </source>
</evidence>
<dbReference type="AlphaFoldDB" id="A0A7C4CAF0"/>
<dbReference type="InterPro" id="IPR004792">
    <property type="entry name" value="BaiN-like"/>
</dbReference>
<gene>
    <name evidence="6" type="ORF">ENS41_01325</name>
</gene>
<dbReference type="Pfam" id="PF03486">
    <property type="entry name" value="HI0933_like"/>
    <property type="match status" value="1"/>
</dbReference>
<dbReference type="Pfam" id="PF22780">
    <property type="entry name" value="HI0933_like_1st"/>
    <property type="match status" value="1"/>
</dbReference>
<dbReference type="PRINTS" id="PR00368">
    <property type="entry name" value="FADPNR"/>
</dbReference>
<name>A0A7C4CAF0_UNCW3</name>
<comment type="caution">
    <text evidence="6">The sequence shown here is derived from an EMBL/GenBank/DDBJ whole genome shotgun (WGS) entry which is preliminary data.</text>
</comment>
<dbReference type="InterPro" id="IPR023166">
    <property type="entry name" value="BaiN-like_dom_sf"/>
</dbReference>
<evidence type="ECO:0000259" key="5">
    <source>
        <dbReference type="Pfam" id="PF22780"/>
    </source>
</evidence>
<dbReference type="SUPFAM" id="SSF160996">
    <property type="entry name" value="HI0933 insert domain-like"/>
    <property type="match status" value="1"/>
</dbReference>
<accession>A0A7C4CAF0</accession>